<sequence length="145" mass="17515">MLIGYVREENRKDLKDYDFIWVDDASLDMKMKDIKEDNKSTNYTFDDFVYVTKEDESRIDSLSEVLKLKESQRLACQTPTNKNWTLRKLMSEIDKEHQYFKLREELVSLCKKSKKPLAYRFLKEINSKTVSIHRLKQMKYQLNKE</sequence>
<dbReference type="RefSeq" id="WP_154461572.1">
    <property type="nucleotide sequence ID" value="NZ_JAQYTQ010000089.1"/>
</dbReference>
<dbReference type="AlphaFoldDB" id="A0A7X2T4A7"/>
<dbReference type="InterPro" id="IPR016621">
    <property type="entry name" value="UCP014543"/>
</dbReference>
<dbReference type="Proteomes" id="UP000470082">
    <property type="component" value="Unassembled WGS sequence"/>
</dbReference>
<dbReference type="EMBL" id="VUMM01000031">
    <property type="protein sequence ID" value="MSS02404.1"/>
    <property type="molecule type" value="Genomic_DNA"/>
</dbReference>
<reference evidence="1 2" key="1">
    <citation type="submission" date="2019-08" db="EMBL/GenBank/DDBJ databases">
        <title>In-depth cultivation of the pig gut microbiome towards novel bacterial diversity and tailored functional studies.</title>
        <authorList>
            <person name="Wylensek D."/>
            <person name="Hitch T.C.A."/>
            <person name="Clavel T."/>
        </authorList>
    </citation>
    <scope>NUCLEOTIDE SEQUENCE [LARGE SCALE GENOMIC DNA]</scope>
    <source>
        <strain evidence="1 2">LKV-178-WT-2G</strain>
    </source>
</reference>
<gene>
    <name evidence="1" type="ORF">FYJ50_10010</name>
</gene>
<keyword evidence="2" id="KW-1185">Reference proteome</keyword>
<proteinExistence type="predicted"/>
<organism evidence="1 2">
    <name type="scientific">Floccifex porci</name>
    <dbReference type="NCBI Taxonomy" id="2606629"/>
    <lineage>
        <taxon>Bacteria</taxon>
        <taxon>Bacillati</taxon>
        <taxon>Bacillota</taxon>
        <taxon>Erysipelotrichia</taxon>
        <taxon>Erysipelotrichales</taxon>
        <taxon>Erysipelotrichaceae</taxon>
        <taxon>Floccifex</taxon>
    </lineage>
</organism>
<accession>A0A7X2T4A7</accession>
<dbReference type="Pfam" id="PF12646">
    <property type="entry name" value="DUF3783"/>
    <property type="match status" value="1"/>
</dbReference>
<name>A0A7X2T4A7_9FIRM</name>
<comment type="caution">
    <text evidence="1">The sequence shown here is derived from an EMBL/GenBank/DDBJ whole genome shotgun (WGS) entry which is preliminary data.</text>
</comment>
<protein>
    <submittedName>
        <fullName evidence="1">DUF3783 domain-containing protein</fullName>
    </submittedName>
</protein>
<evidence type="ECO:0000313" key="2">
    <source>
        <dbReference type="Proteomes" id="UP000470082"/>
    </source>
</evidence>
<evidence type="ECO:0000313" key="1">
    <source>
        <dbReference type="EMBL" id="MSS02404.1"/>
    </source>
</evidence>